<reference evidence="9 10" key="1">
    <citation type="journal article" date="2015" name="Nature">
        <title>rRNA introns, odd ribosomes, and small enigmatic genomes across a large radiation of phyla.</title>
        <authorList>
            <person name="Brown C.T."/>
            <person name="Hug L.A."/>
            <person name="Thomas B.C."/>
            <person name="Sharon I."/>
            <person name="Castelle C.J."/>
            <person name="Singh A."/>
            <person name="Wilkins M.J."/>
            <person name="Williams K.H."/>
            <person name="Banfield J.F."/>
        </authorList>
    </citation>
    <scope>NUCLEOTIDE SEQUENCE [LARGE SCALE GENOMIC DNA]</scope>
</reference>
<organism evidence="9 10">
    <name type="scientific">Candidatus Collierbacteria bacterium GW2011_GWA2_44_99</name>
    <dbReference type="NCBI Taxonomy" id="1618380"/>
    <lineage>
        <taxon>Bacteria</taxon>
        <taxon>Candidatus Collieribacteriota</taxon>
    </lineage>
</organism>
<dbReference type="SUPFAM" id="SSF103473">
    <property type="entry name" value="MFS general substrate transporter"/>
    <property type="match status" value="1"/>
</dbReference>
<evidence type="ECO:0000256" key="3">
    <source>
        <dbReference type="ARBA" id="ARBA00022475"/>
    </source>
</evidence>
<evidence type="ECO:0000256" key="2">
    <source>
        <dbReference type="ARBA" id="ARBA00022448"/>
    </source>
</evidence>
<dbReference type="Pfam" id="PF07690">
    <property type="entry name" value="MFS_1"/>
    <property type="match status" value="1"/>
</dbReference>
<evidence type="ECO:0000256" key="7">
    <source>
        <dbReference type="SAM" id="Phobius"/>
    </source>
</evidence>
<feature type="transmembrane region" description="Helical" evidence="7">
    <location>
        <begin position="138"/>
        <end position="159"/>
    </location>
</feature>
<dbReference type="Gene3D" id="1.20.1250.20">
    <property type="entry name" value="MFS general substrate transporter like domains"/>
    <property type="match status" value="1"/>
</dbReference>
<comment type="subcellular location">
    <subcellularLocation>
        <location evidence="1">Cell membrane</location>
        <topology evidence="1">Multi-pass membrane protein</topology>
    </subcellularLocation>
</comment>
<evidence type="ECO:0000259" key="8">
    <source>
        <dbReference type="PROSITE" id="PS50850"/>
    </source>
</evidence>
<dbReference type="InterPro" id="IPR011701">
    <property type="entry name" value="MFS"/>
</dbReference>
<protein>
    <recommendedName>
        <fullName evidence="8">Major facilitator superfamily (MFS) profile domain-containing protein</fullName>
    </recommendedName>
</protein>
<dbReference type="GO" id="GO:0022857">
    <property type="term" value="F:transmembrane transporter activity"/>
    <property type="evidence" value="ECO:0007669"/>
    <property type="project" value="InterPro"/>
</dbReference>
<feature type="transmembrane region" description="Helical" evidence="7">
    <location>
        <begin position="103"/>
        <end position="126"/>
    </location>
</feature>
<feature type="transmembrane region" description="Helical" evidence="7">
    <location>
        <begin position="41"/>
        <end position="66"/>
    </location>
</feature>
<evidence type="ECO:0000256" key="1">
    <source>
        <dbReference type="ARBA" id="ARBA00004651"/>
    </source>
</evidence>
<feature type="transmembrane region" description="Helical" evidence="7">
    <location>
        <begin position="78"/>
        <end position="97"/>
    </location>
</feature>
<keyword evidence="5 7" id="KW-1133">Transmembrane helix</keyword>
<dbReference type="EMBL" id="LCJW01000001">
    <property type="protein sequence ID" value="KKT86781.1"/>
    <property type="molecule type" value="Genomic_DNA"/>
</dbReference>
<proteinExistence type="predicted"/>
<keyword evidence="3" id="KW-1003">Cell membrane</keyword>
<evidence type="ECO:0000313" key="9">
    <source>
        <dbReference type="EMBL" id="KKT86781.1"/>
    </source>
</evidence>
<evidence type="ECO:0000313" key="10">
    <source>
        <dbReference type="Proteomes" id="UP000034797"/>
    </source>
</evidence>
<dbReference type="InterPro" id="IPR020846">
    <property type="entry name" value="MFS_dom"/>
</dbReference>
<name>A0A0G1KT41_9BACT</name>
<dbReference type="PANTHER" id="PTHR23517">
    <property type="entry name" value="RESISTANCE PROTEIN MDTM, PUTATIVE-RELATED-RELATED"/>
    <property type="match status" value="1"/>
</dbReference>
<dbReference type="InterPro" id="IPR036259">
    <property type="entry name" value="MFS_trans_sf"/>
</dbReference>
<gene>
    <name evidence="9" type="ORF">UW84_C0001G0002</name>
</gene>
<dbReference type="PANTHER" id="PTHR23517:SF3">
    <property type="entry name" value="INTEGRAL MEMBRANE TRANSPORT PROTEIN"/>
    <property type="match status" value="1"/>
</dbReference>
<keyword evidence="4 7" id="KW-0812">Transmembrane</keyword>
<evidence type="ECO:0000256" key="5">
    <source>
        <dbReference type="ARBA" id="ARBA00022989"/>
    </source>
</evidence>
<evidence type="ECO:0000256" key="6">
    <source>
        <dbReference type="ARBA" id="ARBA00023136"/>
    </source>
</evidence>
<sequence>MIRWSWMRNNLALKVLFISNSLYVFAALLLGPLYAVYVQRIGGGVLLVSVSTAVFYVSTTLFLLFVARWGDMLKEMELMLVVSYIIRGLGFLSYIFIDSALLLILSQVVFGLAESLGTPTFGALFAKHIDKKEEVMEFSDWAMVSNLVMALGTIIGGFIASSLGFNFLFVTIAILCFVSAGWILFTPRQVL</sequence>
<feature type="transmembrane region" description="Helical" evidence="7">
    <location>
        <begin position="12"/>
        <end position="35"/>
    </location>
</feature>
<comment type="caution">
    <text evidence="9">The sequence shown here is derived from an EMBL/GenBank/DDBJ whole genome shotgun (WGS) entry which is preliminary data.</text>
</comment>
<keyword evidence="2" id="KW-0813">Transport</keyword>
<dbReference type="AlphaFoldDB" id="A0A0G1KT41"/>
<dbReference type="Proteomes" id="UP000034797">
    <property type="component" value="Unassembled WGS sequence"/>
</dbReference>
<dbReference type="InterPro" id="IPR050171">
    <property type="entry name" value="MFS_Transporters"/>
</dbReference>
<feature type="transmembrane region" description="Helical" evidence="7">
    <location>
        <begin position="165"/>
        <end position="185"/>
    </location>
</feature>
<keyword evidence="6 7" id="KW-0472">Membrane</keyword>
<dbReference type="PROSITE" id="PS50850">
    <property type="entry name" value="MFS"/>
    <property type="match status" value="1"/>
</dbReference>
<feature type="domain" description="Major facilitator superfamily (MFS) profile" evidence="8">
    <location>
        <begin position="12"/>
        <end position="191"/>
    </location>
</feature>
<dbReference type="GO" id="GO:0005886">
    <property type="term" value="C:plasma membrane"/>
    <property type="evidence" value="ECO:0007669"/>
    <property type="project" value="UniProtKB-SubCell"/>
</dbReference>
<accession>A0A0G1KT41</accession>
<evidence type="ECO:0000256" key="4">
    <source>
        <dbReference type="ARBA" id="ARBA00022692"/>
    </source>
</evidence>